<dbReference type="CDD" id="cd01629">
    <property type="entry name" value="HAD_EP"/>
    <property type="match status" value="1"/>
</dbReference>
<keyword evidence="1" id="KW-0028">Amino-acid biosynthesis</keyword>
<dbReference type="GO" id="GO:0043874">
    <property type="term" value="F:acireductone synthase activity"/>
    <property type="evidence" value="ECO:0007669"/>
    <property type="project" value="InterPro"/>
</dbReference>
<dbReference type="OrthoDB" id="272500at2759"/>
<dbReference type="SUPFAM" id="SSF56784">
    <property type="entry name" value="HAD-like"/>
    <property type="match status" value="1"/>
</dbReference>
<dbReference type="SFLD" id="SFLDS00003">
    <property type="entry name" value="Haloacid_Dehalogenase"/>
    <property type="match status" value="1"/>
</dbReference>
<accession>A0A6A6GW08</accession>
<organism evidence="4 5">
    <name type="scientific">Viridothelium virens</name>
    <name type="common">Speckled blister lichen</name>
    <name type="synonym">Trypethelium virens</name>
    <dbReference type="NCBI Taxonomy" id="1048519"/>
    <lineage>
        <taxon>Eukaryota</taxon>
        <taxon>Fungi</taxon>
        <taxon>Dikarya</taxon>
        <taxon>Ascomycota</taxon>
        <taxon>Pezizomycotina</taxon>
        <taxon>Dothideomycetes</taxon>
        <taxon>Dothideomycetes incertae sedis</taxon>
        <taxon>Trypetheliales</taxon>
        <taxon>Trypetheliaceae</taxon>
        <taxon>Viridothelium</taxon>
    </lineage>
</organism>
<evidence type="ECO:0000313" key="4">
    <source>
        <dbReference type="EMBL" id="KAF2229897.1"/>
    </source>
</evidence>
<dbReference type="InterPro" id="IPR023943">
    <property type="entry name" value="Enolase-ppase_E1"/>
</dbReference>
<evidence type="ECO:0000313" key="5">
    <source>
        <dbReference type="Proteomes" id="UP000800092"/>
    </source>
</evidence>
<gene>
    <name evidence="4" type="ORF">EV356DRAFT_527154</name>
</gene>
<dbReference type="InterPro" id="IPR036412">
    <property type="entry name" value="HAD-like_sf"/>
</dbReference>
<dbReference type="EMBL" id="ML991851">
    <property type="protein sequence ID" value="KAF2229897.1"/>
    <property type="molecule type" value="Genomic_DNA"/>
</dbReference>
<dbReference type="Pfam" id="PF00702">
    <property type="entry name" value="Hydrolase"/>
    <property type="match status" value="1"/>
</dbReference>
<dbReference type="SFLD" id="SFLDG01133">
    <property type="entry name" value="C1.5.4:_Enolase-phosphatase_Li"/>
    <property type="match status" value="1"/>
</dbReference>
<dbReference type="SFLD" id="SFLDG01129">
    <property type="entry name" value="C1.5:_HAD__Beta-PGM__Phosphata"/>
    <property type="match status" value="1"/>
</dbReference>
<dbReference type="Gene3D" id="1.10.720.60">
    <property type="match status" value="1"/>
</dbReference>
<evidence type="ECO:0000256" key="3">
    <source>
        <dbReference type="ARBA" id="ARBA00023167"/>
    </source>
</evidence>
<proteinExistence type="predicted"/>
<protein>
    <submittedName>
        <fullName evidence="4">2,3-diketo-5-methylthio-1-phosphopentane phosphatase</fullName>
    </submittedName>
</protein>
<dbReference type="InterPro" id="IPR023214">
    <property type="entry name" value="HAD_sf"/>
</dbReference>
<evidence type="ECO:0000256" key="2">
    <source>
        <dbReference type="ARBA" id="ARBA00022801"/>
    </source>
</evidence>
<reference evidence="4" key="1">
    <citation type="journal article" date="2020" name="Stud. Mycol.">
        <title>101 Dothideomycetes genomes: a test case for predicting lifestyles and emergence of pathogens.</title>
        <authorList>
            <person name="Haridas S."/>
            <person name="Albert R."/>
            <person name="Binder M."/>
            <person name="Bloem J."/>
            <person name="Labutti K."/>
            <person name="Salamov A."/>
            <person name="Andreopoulos B."/>
            <person name="Baker S."/>
            <person name="Barry K."/>
            <person name="Bills G."/>
            <person name="Bluhm B."/>
            <person name="Cannon C."/>
            <person name="Castanera R."/>
            <person name="Culley D."/>
            <person name="Daum C."/>
            <person name="Ezra D."/>
            <person name="Gonzalez J."/>
            <person name="Henrissat B."/>
            <person name="Kuo A."/>
            <person name="Liang C."/>
            <person name="Lipzen A."/>
            <person name="Lutzoni F."/>
            <person name="Magnuson J."/>
            <person name="Mondo S."/>
            <person name="Nolan M."/>
            <person name="Ohm R."/>
            <person name="Pangilinan J."/>
            <person name="Park H.-J."/>
            <person name="Ramirez L."/>
            <person name="Alfaro M."/>
            <person name="Sun H."/>
            <person name="Tritt A."/>
            <person name="Yoshinaga Y."/>
            <person name="Zwiers L.-H."/>
            <person name="Turgeon B."/>
            <person name="Goodwin S."/>
            <person name="Spatafora J."/>
            <person name="Crous P."/>
            <person name="Grigoriev I."/>
        </authorList>
    </citation>
    <scope>NUCLEOTIDE SEQUENCE</scope>
    <source>
        <strain evidence="4">Tuck. ex Michener</strain>
    </source>
</reference>
<name>A0A6A6GW08_VIRVR</name>
<sequence>MDFLGIRCVLLDIEGTICEISFVKDVLFPYALKALPAVAHEKWDHPEFVQYRDEFPPDARQSPDSFIAHVDELTAKDVKISYLKDLQGYLWQTGYKSGAYSTPLFSDVPLKLQAWHDEGITLAIYSSGSVLAQKLLFEHVQDGKGSTTDLRYLISAWFDTVNAGPKYTKDSYEKIAGELGTKPESMLFISDNAKELDAAKAAGMYVLFAIRPGNPEAKEVPKYPIAKTLEDIVLRPD</sequence>
<keyword evidence="3" id="KW-0486">Methionine biosynthesis</keyword>
<dbReference type="NCBIfam" id="TIGR01691">
    <property type="entry name" value="enolase-ppase"/>
    <property type="match status" value="1"/>
</dbReference>
<dbReference type="GO" id="GO:0019509">
    <property type="term" value="P:L-methionine salvage from methylthioadenosine"/>
    <property type="evidence" value="ECO:0007669"/>
    <property type="project" value="InterPro"/>
</dbReference>
<dbReference type="PANTHER" id="PTHR20371">
    <property type="entry name" value="ENOLASE-PHOSPHATASE E1"/>
    <property type="match status" value="1"/>
</dbReference>
<dbReference type="PRINTS" id="PR00413">
    <property type="entry name" value="HADHALOGNASE"/>
</dbReference>
<dbReference type="InterPro" id="IPR006439">
    <property type="entry name" value="HAD-SF_hydro_IA"/>
</dbReference>
<evidence type="ECO:0000256" key="1">
    <source>
        <dbReference type="ARBA" id="ARBA00022605"/>
    </source>
</evidence>
<dbReference type="Gene3D" id="3.40.50.1000">
    <property type="entry name" value="HAD superfamily/HAD-like"/>
    <property type="match status" value="1"/>
</dbReference>
<dbReference type="PANTHER" id="PTHR20371:SF1">
    <property type="entry name" value="ENOLASE-PHOSPHATASE E1"/>
    <property type="match status" value="1"/>
</dbReference>
<keyword evidence="5" id="KW-1185">Reference proteome</keyword>
<keyword evidence="2" id="KW-0378">Hydrolase</keyword>
<dbReference type="Proteomes" id="UP000800092">
    <property type="component" value="Unassembled WGS sequence"/>
</dbReference>
<dbReference type="GO" id="GO:0000287">
    <property type="term" value="F:magnesium ion binding"/>
    <property type="evidence" value="ECO:0007669"/>
    <property type="project" value="InterPro"/>
</dbReference>
<dbReference type="AlphaFoldDB" id="A0A6A6GW08"/>